<dbReference type="InterPro" id="IPR035965">
    <property type="entry name" value="PAS-like_dom_sf"/>
</dbReference>
<feature type="transmembrane region" description="Helical" evidence="2">
    <location>
        <begin position="38"/>
        <end position="66"/>
    </location>
</feature>
<dbReference type="PROSITE" id="PS50113">
    <property type="entry name" value="PAC"/>
    <property type="match status" value="2"/>
</dbReference>
<keyword evidence="2" id="KW-0812">Transmembrane</keyword>
<feature type="domain" description="PAC" evidence="4">
    <location>
        <begin position="586"/>
        <end position="638"/>
    </location>
</feature>
<feature type="transmembrane region" description="Helical" evidence="2">
    <location>
        <begin position="120"/>
        <end position="143"/>
    </location>
</feature>
<feature type="domain" description="PAS" evidence="3">
    <location>
        <begin position="635"/>
        <end position="679"/>
    </location>
</feature>
<dbReference type="InterPro" id="IPR000014">
    <property type="entry name" value="PAS"/>
</dbReference>
<evidence type="ECO:0000313" key="7">
    <source>
        <dbReference type="EMBL" id="HEC73808.1"/>
    </source>
</evidence>
<dbReference type="InterPro" id="IPR052155">
    <property type="entry name" value="Biofilm_reg_signaling"/>
</dbReference>
<dbReference type="AlphaFoldDB" id="A0A7C1ZGY2"/>
<proteinExistence type="predicted"/>
<evidence type="ECO:0000259" key="5">
    <source>
        <dbReference type="PROSITE" id="PS50883"/>
    </source>
</evidence>
<dbReference type="Pfam" id="PF13426">
    <property type="entry name" value="PAS_9"/>
    <property type="match status" value="2"/>
</dbReference>
<dbReference type="SUPFAM" id="SSF141868">
    <property type="entry name" value="EAL domain-like"/>
    <property type="match status" value="1"/>
</dbReference>
<dbReference type="FunFam" id="3.30.70.270:FF:000001">
    <property type="entry name" value="Diguanylate cyclase domain protein"/>
    <property type="match status" value="1"/>
</dbReference>
<dbReference type="SUPFAM" id="SSF55785">
    <property type="entry name" value="PYP-like sensor domain (PAS domain)"/>
    <property type="match status" value="2"/>
</dbReference>
<dbReference type="InterPro" id="IPR029787">
    <property type="entry name" value="Nucleotide_cyclase"/>
</dbReference>
<dbReference type="InterPro" id="IPR035919">
    <property type="entry name" value="EAL_sf"/>
</dbReference>
<evidence type="ECO:0000256" key="2">
    <source>
        <dbReference type="SAM" id="Phobius"/>
    </source>
</evidence>
<reference evidence="7" key="1">
    <citation type="journal article" date="2020" name="mSystems">
        <title>Genome- and Community-Level Interaction Insights into Carbon Utilization and Element Cycling Functions of Hydrothermarchaeota in Hydrothermal Sediment.</title>
        <authorList>
            <person name="Zhou Z."/>
            <person name="Liu Y."/>
            <person name="Xu W."/>
            <person name="Pan J."/>
            <person name="Luo Z.H."/>
            <person name="Li M."/>
        </authorList>
    </citation>
    <scope>NUCLEOTIDE SEQUENCE [LARGE SCALE GENOMIC DNA]</scope>
    <source>
        <strain evidence="7">HyVt-380</strain>
    </source>
</reference>
<dbReference type="InterPro" id="IPR001610">
    <property type="entry name" value="PAC"/>
</dbReference>
<feature type="transmembrane region" description="Helical" evidence="2">
    <location>
        <begin position="78"/>
        <end position="100"/>
    </location>
</feature>
<dbReference type="InterPro" id="IPR001633">
    <property type="entry name" value="EAL_dom"/>
</dbReference>
<dbReference type="SMART" id="SM00086">
    <property type="entry name" value="PAC"/>
    <property type="match status" value="2"/>
</dbReference>
<dbReference type="PROSITE" id="PS50887">
    <property type="entry name" value="GGDEF"/>
    <property type="match status" value="1"/>
</dbReference>
<dbReference type="Gene3D" id="3.20.20.450">
    <property type="entry name" value="EAL domain"/>
    <property type="match status" value="1"/>
</dbReference>
<dbReference type="CDD" id="cd01948">
    <property type="entry name" value="EAL"/>
    <property type="match status" value="1"/>
</dbReference>
<dbReference type="InterPro" id="IPR000160">
    <property type="entry name" value="GGDEF_dom"/>
</dbReference>
<evidence type="ECO:0000256" key="1">
    <source>
        <dbReference type="ARBA" id="ARBA00001946"/>
    </source>
</evidence>
<dbReference type="CDD" id="cd01949">
    <property type="entry name" value="GGDEF"/>
    <property type="match status" value="1"/>
</dbReference>
<dbReference type="NCBIfam" id="TIGR00229">
    <property type="entry name" value="sensory_box"/>
    <property type="match status" value="2"/>
</dbReference>
<feature type="transmembrane region" description="Helical" evidence="2">
    <location>
        <begin position="188"/>
        <end position="209"/>
    </location>
</feature>
<dbReference type="GO" id="GO:0003824">
    <property type="term" value="F:catalytic activity"/>
    <property type="evidence" value="ECO:0007669"/>
    <property type="project" value="UniProtKB-ARBA"/>
</dbReference>
<keyword evidence="2" id="KW-1133">Transmembrane helix</keyword>
<organism evidence="7">
    <name type="scientific">Methylophaga aminisulfidivorans</name>
    <dbReference type="NCBI Taxonomy" id="230105"/>
    <lineage>
        <taxon>Bacteria</taxon>
        <taxon>Pseudomonadati</taxon>
        <taxon>Pseudomonadota</taxon>
        <taxon>Gammaproteobacteria</taxon>
        <taxon>Thiotrichales</taxon>
        <taxon>Piscirickettsiaceae</taxon>
        <taxon>Methylophaga</taxon>
    </lineage>
</organism>
<dbReference type="Gene3D" id="3.30.70.270">
    <property type="match status" value="1"/>
</dbReference>
<feature type="transmembrane region" description="Helical" evidence="2">
    <location>
        <begin position="12"/>
        <end position="32"/>
    </location>
</feature>
<dbReference type="PANTHER" id="PTHR44757:SF4">
    <property type="entry name" value="DIGUANYLATE CYCLASE DGCE-RELATED"/>
    <property type="match status" value="1"/>
</dbReference>
<dbReference type="PROSITE" id="PS50112">
    <property type="entry name" value="PAS"/>
    <property type="match status" value="2"/>
</dbReference>
<dbReference type="SUPFAM" id="SSF55073">
    <property type="entry name" value="Nucleotide cyclase"/>
    <property type="match status" value="1"/>
</dbReference>
<dbReference type="EMBL" id="DRHY01000118">
    <property type="protein sequence ID" value="HEC73808.1"/>
    <property type="molecule type" value="Genomic_DNA"/>
</dbReference>
<dbReference type="PANTHER" id="PTHR44757">
    <property type="entry name" value="DIGUANYLATE CYCLASE DGCP"/>
    <property type="match status" value="1"/>
</dbReference>
<feature type="domain" description="PAC" evidence="4">
    <location>
        <begin position="706"/>
        <end position="760"/>
    </location>
</feature>
<accession>A0A7C1ZGY2</accession>
<dbReference type="NCBIfam" id="TIGR00254">
    <property type="entry name" value="GGDEF"/>
    <property type="match status" value="1"/>
</dbReference>
<dbReference type="InterPro" id="IPR043128">
    <property type="entry name" value="Rev_trsase/Diguanyl_cyclase"/>
</dbReference>
<keyword evidence="2" id="KW-0472">Membrane</keyword>
<dbReference type="SMART" id="SM00052">
    <property type="entry name" value="EAL"/>
    <property type="match status" value="1"/>
</dbReference>
<dbReference type="SMART" id="SM00267">
    <property type="entry name" value="GGDEF"/>
    <property type="match status" value="1"/>
</dbReference>
<dbReference type="Gene3D" id="3.30.450.20">
    <property type="entry name" value="PAS domain"/>
    <property type="match status" value="2"/>
</dbReference>
<dbReference type="CDD" id="cd00130">
    <property type="entry name" value="PAS"/>
    <property type="match status" value="2"/>
</dbReference>
<dbReference type="PROSITE" id="PS50883">
    <property type="entry name" value="EAL"/>
    <property type="match status" value="1"/>
</dbReference>
<feature type="transmembrane region" description="Helical" evidence="2">
    <location>
        <begin position="155"/>
        <end position="176"/>
    </location>
</feature>
<feature type="domain" description="EAL" evidence="5">
    <location>
        <begin position="936"/>
        <end position="1185"/>
    </location>
</feature>
<dbReference type="Proteomes" id="UP000886384">
    <property type="component" value="Unassembled WGS sequence"/>
</dbReference>
<feature type="transmembrane region" description="Helical" evidence="2">
    <location>
        <begin position="463"/>
        <end position="482"/>
    </location>
</feature>
<feature type="domain" description="GGDEF" evidence="6">
    <location>
        <begin position="792"/>
        <end position="925"/>
    </location>
</feature>
<feature type="domain" description="PAS" evidence="3">
    <location>
        <begin position="512"/>
        <end position="558"/>
    </location>
</feature>
<protein>
    <submittedName>
        <fullName evidence="7">EAL domain-containing protein</fullName>
    </submittedName>
</protein>
<gene>
    <name evidence="7" type="ORF">ENI26_05470</name>
</gene>
<evidence type="ECO:0000259" key="4">
    <source>
        <dbReference type="PROSITE" id="PS50113"/>
    </source>
</evidence>
<dbReference type="Pfam" id="PF00563">
    <property type="entry name" value="EAL"/>
    <property type="match status" value="1"/>
</dbReference>
<evidence type="ECO:0000259" key="3">
    <source>
        <dbReference type="PROSITE" id="PS50112"/>
    </source>
</evidence>
<comment type="cofactor">
    <cofactor evidence="1">
        <name>Mg(2+)</name>
        <dbReference type="ChEBI" id="CHEBI:18420"/>
    </cofactor>
</comment>
<dbReference type="Pfam" id="PF00990">
    <property type="entry name" value="GGDEF"/>
    <property type="match status" value="1"/>
</dbReference>
<name>A0A7C1ZGY2_9GAMM</name>
<evidence type="ECO:0000259" key="6">
    <source>
        <dbReference type="PROSITE" id="PS50887"/>
    </source>
</evidence>
<sequence length="1185" mass="134774">MTVSRVISNNLITIVMYLLISSLINILSVSPIGAPDLWIGVGIVIAVVILWGYALLPAVFIGQFLLGFDLLAIHQQPLFLTQAVLDATCVSLMALLSRYLLVRFHLWPNPLIREKSISQFFLLILLVGIGIPLINYFFIYWLIYDHAFSESLQTLIMRWVGISIGTVVAISVLFSFFSQPRAFWQHRIFRVSAPQIFLFLIYLVLLVVARERDDAFNQTRLEATASLLSASIDNELTQQNYILRSLQSYITYSEDVKADEFKSIVKSLYKNSQSKGEVIFLTAAKESNELSSNLNSKYPQLVVKYSQRLDNDNTVLPGVYAGADFCTSDRLALCKQFWAKEDSLFRLSFVFPSRVSSQNDFAEFLSIKNQQGNIMGFLLQTRDLEWVFSKIYTSLNTSWIDFKVTNLKDGEVIFNSSSMTKKTSRNFQTGFEASRIIQNSGQQWRIDFIPSDSFINGYSSWSYFWLSGLALVVSIFSVVWLLTMSGRFKLIEEEVTDKTRALAEKTEILAVNEEKYRRLVETIEDEYFLYSHDVKGIFHYVSPSITSILGYTQEEFLNHYTTFMPDSEINRRGDKLTAETLADDKKVYEIEIISKSGQLHRMIVTEMPSYNDKDEIIGVEGIARDITHSIASIEKLEKLSLAVKHSPNAVLIMDKTGRIEYINPKFTIITGYSNKDELGVWPDLINSRTNLPGVYKEIWRTIEAGREWHGELQNRKKNGDLYWAQELIAPMVDANGVLTHFILTQVDVTEARRLNDETSHQAKHDQLTGLVNRREFNVRLERVIQAAQHSQTEHALCFIDLDQFKVVNDTCGHAAGDELLRQIASLLQTNTRSRDTLARFGGDEFIILMEYCSVDQAFKACEQIVSLLSDFRFHHLHYSFSVGGSIGLTIVDQFTSDASEAIKNADIACYQAKDAGRNRVEIHNEDYKRLRERRGDTQWQIELNEALENNRFVLYVQAIKPLQEPSTKLSYEVLLRLQRETGELSLPGAFLPAAERYNIITKIDRWVIKHCCDWIENNSAKMANIASLSINISGTTLSDESIVHLIIERLKRNTIPAEKIVFEITETAAIANLRAASHFMSELSQYGVKFALDDFGSGLSSFAYLKTLKVDRLKIDGMFVKDMTEDAVDFEMVKSINQMGHVMGLKTIAEFAEKTAIIEALTEVGVDYAQGYAIGKPIHIDEAFD</sequence>
<dbReference type="InterPro" id="IPR000700">
    <property type="entry name" value="PAS-assoc_C"/>
</dbReference>
<comment type="caution">
    <text evidence="7">The sequence shown here is derived from an EMBL/GenBank/DDBJ whole genome shotgun (WGS) entry which is preliminary data.</text>
</comment>
<dbReference type="SMART" id="SM00091">
    <property type="entry name" value="PAS"/>
    <property type="match status" value="2"/>
</dbReference>